<dbReference type="GO" id="GO:0016301">
    <property type="term" value="F:kinase activity"/>
    <property type="evidence" value="ECO:0007669"/>
    <property type="project" value="UniProtKB-KW"/>
</dbReference>
<dbReference type="InterPro" id="IPR042213">
    <property type="entry name" value="NBD_C_sf"/>
</dbReference>
<comment type="caution">
    <text evidence="9">The sequence shown here is derived from an EMBL/GenBank/DDBJ whole genome shotgun (WGS) entry which is preliminary data.</text>
</comment>
<keyword evidence="10" id="KW-1185">Reference proteome</keyword>
<name>A0ABW0GWM9_9HYPH</name>
<dbReference type="InterPro" id="IPR031475">
    <property type="entry name" value="NBD_C"/>
</dbReference>
<evidence type="ECO:0000256" key="4">
    <source>
        <dbReference type="ARBA" id="ARBA00022777"/>
    </source>
</evidence>
<evidence type="ECO:0000313" key="9">
    <source>
        <dbReference type="EMBL" id="MFC5384833.1"/>
    </source>
</evidence>
<evidence type="ECO:0000259" key="7">
    <source>
        <dbReference type="Pfam" id="PF07005"/>
    </source>
</evidence>
<evidence type="ECO:0000256" key="5">
    <source>
        <dbReference type="ARBA" id="ARBA00022840"/>
    </source>
</evidence>
<dbReference type="InterPro" id="IPR010737">
    <property type="entry name" value="4-carb_acid_sugar_kinase_N"/>
</dbReference>
<proteinExistence type="inferred from homology"/>
<dbReference type="Pfam" id="PF17042">
    <property type="entry name" value="NBD_C"/>
    <property type="match status" value="1"/>
</dbReference>
<dbReference type="SUPFAM" id="SSF142764">
    <property type="entry name" value="YgbK-like"/>
    <property type="match status" value="1"/>
</dbReference>
<comment type="similarity">
    <text evidence="1">Belongs to the four-carbon acid sugar kinase family.</text>
</comment>
<keyword evidence="6" id="KW-0119">Carbohydrate metabolism</keyword>
<keyword evidence="3" id="KW-0547">Nucleotide-binding</keyword>
<protein>
    <submittedName>
        <fullName evidence="9">Four-carbon acid sugar kinase family protein</fullName>
    </submittedName>
</protein>
<keyword evidence="2" id="KW-0808">Transferase</keyword>
<gene>
    <name evidence="9" type="ORF">ACFPLB_02515</name>
</gene>
<dbReference type="Gene3D" id="3.40.50.10840">
    <property type="entry name" value="Putative sugar-binding, N-terminal domain"/>
    <property type="match status" value="1"/>
</dbReference>
<feature type="domain" description="Four-carbon acid sugar kinase nucleotide binding" evidence="8">
    <location>
        <begin position="266"/>
        <end position="336"/>
    </location>
</feature>
<evidence type="ECO:0000256" key="3">
    <source>
        <dbReference type="ARBA" id="ARBA00022741"/>
    </source>
</evidence>
<evidence type="ECO:0000313" key="10">
    <source>
        <dbReference type="Proteomes" id="UP001596016"/>
    </source>
</evidence>
<dbReference type="Pfam" id="PF07005">
    <property type="entry name" value="SBD_N"/>
    <property type="match status" value="1"/>
</dbReference>
<evidence type="ECO:0000256" key="6">
    <source>
        <dbReference type="ARBA" id="ARBA00023277"/>
    </source>
</evidence>
<reference evidence="10" key="1">
    <citation type="journal article" date="2019" name="Int. J. Syst. Evol. Microbiol.">
        <title>The Global Catalogue of Microorganisms (GCM) 10K type strain sequencing project: providing services to taxonomists for standard genome sequencing and annotation.</title>
        <authorList>
            <consortium name="The Broad Institute Genomics Platform"/>
            <consortium name="The Broad Institute Genome Sequencing Center for Infectious Disease"/>
            <person name="Wu L."/>
            <person name="Ma J."/>
        </authorList>
    </citation>
    <scope>NUCLEOTIDE SEQUENCE [LARGE SCALE GENOMIC DNA]</scope>
    <source>
        <strain evidence="10">CGMCC 4.1415</strain>
    </source>
</reference>
<keyword evidence="5" id="KW-0067">ATP-binding</keyword>
<dbReference type="Proteomes" id="UP001596016">
    <property type="component" value="Unassembled WGS sequence"/>
</dbReference>
<dbReference type="InterPro" id="IPR037051">
    <property type="entry name" value="4-carb_acid_sugar_kinase_N_sf"/>
</dbReference>
<sequence>MTLRLIADDMTGALDAAAPFASTQTPVRVLLSLKQPGNYPAAFSTESRDLPEEEARKRVAAAFQELQAGSDENTLWFKKVDSVLRGNSLVETLEMAQAGQFSHCLFAPAFPEMGRITRAGQQFIRSASGEWVVAPAGNLHKAFAALIPAIAPGLDITIPDSETPEQLQAAALGQRGQPHMLWAGSRGLAQALCPATPFLKVPRIGLFILGTSHPATRAQVQALAGLTMPAPKEGAFTPDGQAPLLLDPVPYSRDGKETRSYIERALERLSPPRDDSAIFITGGDSLTTVLAALHAEALDCLGEIGPGLPLSRLVGGRLSGTVIVTKSGGFGAPDLLRTFCSGA</sequence>
<evidence type="ECO:0000259" key="8">
    <source>
        <dbReference type="Pfam" id="PF17042"/>
    </source>
</evidence>
<organism evidence="9 10">
    <name type="scientific">Aquamicrobium segne</name>
    <dbReference type="NCBI Taxonomy" id="469547"/>
    <lineage>
        <taxon>Bacteria</taxon>
        <taxon>Pseudomonadati</taxon>
        <taxon>Pseudomonadota</taxon>
        <taxon>Alphaproteobacteria</taxon>
        <taxon>Hyphomicrobiales</taxon>
        <taxon>Phyllobacteriaceae</taxon>
        <taxon>Aquamicrobium</taxon>
    </lineage>
</organism>
<evidence type="ECO:0000256" key="2">
    <source>
        <dbReference type="ARBA" id="ARBA00022679"/>
    </source>
</evidence>
<accession>A0ABW0GWM9</accession>
<dbReference type="RefSeq" id="WP_378227684.1">
    <property type="nucleotide sequence ID" value="NZ_JBHSLL010000010.1"/>
</dbReference>
<feature type="domain" description="Four-carbon acid sugar kinase N-terminal" evidence="7">
    <location>
        <begin position="5"/>
        <end position="126"/>
    </location>
</feature>
<keyword evidence="4 9" id="KW-0418">Kinase</keyword>
<dbReference type="EMBL" id="JBHSLL010000010">
    <property type="protein sequence ID" value="MFC5384833.1"/>
    <property type="molecule type" value="Genomic_DNA"/>
</dbReference>
<dbReference type="Gene3D" id="3.40.980.20">
    <property type="entry name" value="Four-carbon acid sugar kinase, nucleotide binding domain"/>
    <property type="match status" value="1"/>
</dbReference>
<evidence type="ECO:0000256" key="1">
    <source>
        <dbReference type="ARBA" id="ARBA00005715"/>
    </source>
</evidence>